<name>A0ABP8QJE2_9ACTN</name>
<dbReference type="InterPro" id="IPR050447">
    <property type="entry name" value="Erg6_SMT_methyltransf"/>
</dbReference>
<gene>
    <name evidence="2" type="ORF">GCM10023191_056440</name>
</gene>
<organism evidence="2 3">
    <name type="scientific">Actinoallomurus oryzae</name>
    <dbReference type="NCBI Taxonomy" id="502180"/>
    <lineage>
        <taxon>Bacteria</taxon>
        <taxon>Bacillati</taxon>
        <taxon>Actinomycetota</taxon>
        <taxon>Actinomycetes</taxon>
        <taxon>Streptosporangiales</taxon>
        <taxon>Thermomonosporaceae</taxon>
        <taxon>Actinoallomurus</taxon>
    </lineage>
</organism>
<dbReference type="Proteomes" id="UP001500503">
    <property type="component" value="Unassembled WGS sequence"/>
</dbReference>
<dbReference type="InterPro" id="IPR029063">
    <property type="entry name" value="SAM-dependent_MTases_sf"/>
</dbReference>
<dbReference type="InterPro" id="IPR041698">
    <property type="entry name" value="Methyltransf_25"/>
</dbReference>
<accession>A0ABP8QJE2</accession>
<dbReference type="PANTHER" id="PTHR44068">
    <property type="entry name" value="ZGC:194242"/>
    <property type="match status" value="1"/>
</dbReference>
<dbReference type="CDD" id="cd02440">
    <property type="entry name" value="AdoMet_MTases"/>
    <property type="match status" value="1"/>
</dbReference>
<dbReference type="GO" id="GO:0008168">
    <property type="term" value="F:methyltransferase activity"/>
    <property type="evidence" value="ECO:0007669"/>
    <property type="project" value="UniProtKB-KW"/>
</dbReference>
<dbReference type="EMBL" id="BAABHF010000034">
    <property type="protein sequence ID" value="GAA4503529.1"/>
    <property type="molecule type" value="Genomic_DNA"/>
</dbReference>
<comment type="caution">
    <text evidence="2">The sequence shown here is derived from an EMBL/GenBank/DDBJ whole genome shotgun (WGS) entry which is preliminary data.</text>
</comment>
<keyword evidence="3" id="KW-1185">Reference proteome</keyword>
<evidence type="ECO:0000313" key="3">
    <source>
        <dbReference type="Proteomes" id="UP001500503"/>
    </source>
</evidence>
<keyword evidence="2" id="KW-0808">Transferase</keyword>
<proteinExistence type="predicted"/>
<dbReference type="GO" id="GO:0032259">
    <property type="term" value="P:methylation"/>
    <property type="evidence" value="ECO:0007669"/>
    <property type="project" value="UniProtKB-KW"/>
</dbReference>
<feature type="domain" description="Methyltransferase" evidence="1">
    <location>
        <begin position="38"/>
        <end position="133"/>
    </location>
</feature>
<dbReference type="SUPFAM" id="SSF53335">
    <property type="entry name" value="S-adenosyl-L-methionine-dependent methyltransferases"/>
    <property type="match status" value="1"/>
</dbReference>
<evidence type="ECO:0000259" key="1">
    <source>
        <dbReference type="Pfam" id="PF13649"/>
    </source>
</evidence>
<reference evidence="3" key="1">
    <citation type="journal article" date="2019" name="Int. J. Syst. Evol. Microbiol.">
        <title>The Global Catalogue of Microorganisms (GCM) 10K type strain sequencing project: providing services to taxonomists for standard genome sequencing and annotation.</title>
        <authorList>
            <consortium name="The Broad Institute Genomics Platform"/>
            <consortium name="The Broad Institute Genome Sequencing Center for Infectious Disease"/>
            <person name="Wu L."/>
            <person name="Ma J."/>
        </authorList>
    </citation>
    <scope>NUCLEOTIDE SEQUENCE [LARGE SCALE GENOMIC DNA]</scope>
    <source>
        <strain evidence="3">JCM 17933</strain>
    </source>
</reference>
<keyword evidence="2" id="KW-0489">Methyltransferase</keyword>
<sequence>MRDAASAHTLDPGGYEAELRRHDQVLRRACGVRLHDHVLDVGCGAGQTTRQAARTARAGGALGVDISAPAIERARELARAEGLRNVTFEHADAQVHRFPQQRFDLAISRFGTMFFEDPVAAFTNIGRALRPAGHLVMMVWQSSERNEWIVAIRRALAGSEGSGAAASAGPDPFSLADAVTVRQTLDAAGFADIAFSEVREPVYYGPDVAAALDWVRGFACTGETLNGQDPAAAARTVARLRETLSAHLRDDGVWFDSRAWIITARRP</sequence>
<dbReference type="Gene3D" id="3.40.50.150">
    <property type="entry name" value="Vaccinia Virus protein VP39"/>
    <property type="match status" value="1"/>
</dbReference>
<evidence type="ECO:0000313" key="2">
    <source>
        <dbReference type="EMBL" id="GAA4503529.1"/>
    </source>
</evidence>
<dbReference type="RefSeq" id="WP_345468965.1">
    <property type="nucleotide sequence ID" value="NZ_BAABHF010000034.1"/>
</dbReference>
<dbReference type="PANTHER" id="PTHR44068:SF11">
    <property type="entry name" value="GERANYL DIPHOSPHATE 2-C-METHYLTRANSFERASE"/>
    <property type="match status" value="1"/>
</dbReference>
<dbReference type="Pfam" id="PF13649">
    <property type="entry name" value="Methyltransf_25"/>
    <property type="match status" value="1"/>
</dbReference>
<protein>
    <submittedName>
        <fullName evidence="2">Class I SAM-dependent methyltransferase</fullName>
    </submittedName>
</protein>